<dbReference type="Proteomes" id="UP000541444">
    <property type="component" value="Unassembled WGS sequence"/>
</dbReference>
<feature type="domain" description="SWIM-type" evidence="2">
    <location>
        <begin position="199"/>
        <end position="220"/>
    </location>
</feature>
<dbReference type="GO" id="GO:0006355">
    <property type="term" value="P:regulation of DNA-templated transcription"/>
    <property type="evidence" value="ECO:0007669"/>
    <property type="project" value="UniProtKB-UniRule"/>
</dbReference>
<dbReference type="AlphaFoldDB" id="A0A7J7M6B0"/>
<sequence length="325" mass="38388">VFPNTKHRFCLWHITNKFPEKTGHAYREPSTFKEDIDSIMHNTYEAVEFETKWMDLMKKHKLNDNVWMQGIFNIRQRWIPLWNVNLFYRDEQYRTDFVTKYEAALLEVYERESAEDFASEHRYHQVGSHQALLKDATKLYTRTMFHKLQDQFDQVVRFLVIERHVEDNVQKLTVKSHSGRTESFELQIDLEKITSNYGCNLFEYVGLPCCHILKVFSKYNILKMPEAFIMTRWTIGANKFLRSYDENSLVSGTMILNPLVVQTKGQAKIDHKKGARWKRGIEEAVMKKKRTCKSCGVLSNHDKRTCPLLKTMIAESRDNNNGESV</sequence>
<dbReference type="InterPro" id="IPR007527">
    <property type="entry name" value="Znf_SWIM"/>
</dbReference>
<reference evidence="3 4" key="1">
    <citation type="journal article" date="2020" name="IScience">
        <title>Genome Sequencing of the Endangered Kingdonia uniflora (Circaeasteraceae, Ranunculales) Reveals Potential Mechanisms of Evolutionary Specialization.</title>
        <authorList>
            <person name="Sun Y."/>
            <person name="Deng T."/>
            <person name="Zhang A."/>
            <person name="Moore M.J."/>
            <person name="Landis J.B."/>
            <person name="Lin N."/>
            <person name="Zhang H."/>
            <person name="Zhang X."/>
            <person name="Huang J."/>
            <person name="Zhang X."/>
            <person name="Sun H."/>
            <person name="Wang H."/>
        </authorList>
    </citation>
    <scope>NUCLEOTIDE SEQUENCE [LARGE SCALE GENOMIC DNA]</scope>
    <source>
        <strain evidence="3">TB1705</strain>
        <tissue evidence="3">Leaf</tissue>
    </source>
</reference>
<dbReference type="PANTHER" id="PTHR31669">
    <property type="entry name" value="PROTEIN FAR1-RELATED SEQUENCE 10-RELATED"/>
    <property type="match status" value="1"/>
</dbReference>
<evidence type="ECO:0000259" key="2">
    <source>
        <dbReference type="Pfam" id="PF04434"/>
    </source>
</evidence>
<comment type="subcellular location">
    <subcellularLocation>
        <location evidence="1">Nucleus</location>
    </subcellularLocation>
</comment>
<organism evidence="3 4">
    <name type="scientific">Kingdonia uniflora</name>
    <dbReference type="NCBI Taxonomy" id="39325"/>
    <lineage>
        <taxon>Eukaryota</taxon>
        <taxon>Viridiplantae</taxon>
        <taxon>Streptophyta</taxon>
        <taxon>Embryophyta</taxon>
        <taxon>Tracheophyta</taxon>
        <taxon>Spermatophyta</taxon>
        <taxon>Magnoliopsida</taxon>
        <taxon>Ranunculales</taxon>
        <taxon>Circaeasteraceae</taxon>
        <taxon>Kingdonia</taxon>
    </lineage>
</organism>
<keyword evidence="1" id="KW-0863">Zinc-finger</keyword>
<gene>
    <name evidence="3" type="ORF">GIB67_034071</name>
</gene>
<dbReference type="OrthoDB" id="747268at2759"/>
<dbReference type="PANTHER" id="PTHR31669:SF302">
    <property type="entry name" value="PROTEIN FAR1-RELATED SEQUENCE"/>
    <property type="match status" value="1"/>
</dbReference>
<evidence type="ECO:0000313" key="4">
    <source>
        <dbReference type="Proteomes" id="UP000541444"/>
    </source>
</evidence>
<proteinExistence type="inferred from homology"/>
<dbReference type="Pfam" id="PF04434">
    <property type="entry name" value="SWIM"/>
    <property type="match status" value="1"/>
</dbReference>
<dbReference type="GO" id="GO:0008270">
    <property type="term" value="F:zinc ion binding"/>
    <property type="evidence" value="ECO:0007669"/>
    <property type="project" value="UniProtKB-UniRule"/>
</dbReference>
<keyword evidence="4" id="KW-1185">Reference proteome</keyword>
<accession>A0A7J7M6B0</accession>
<evidence type="ECO:0000313" key="3">
    <source>
        <dbReference type="EMBL" id="KAF6150372.1"/>
    </source>
</evidence>
<protein>
    <recommendedName>
        <fullName evidence="1">Protein FAR1-RELATED SEQUENCE</fullName>
    </recommendedName>
</protein>
<comment type="function">
    <text evidence="1">Putative transcription activator involved in regulating light control of development.</text>
</comment>
<dbReference type="EMBL" id="JACGCM010001747">
    <property type="protein sequence ID" value="KAF6150372.1"/>
    <property type="molecule type" value="Genomic_DNA"/>
</dbReference>
<dbReference type="InterPro" id="IPR031052">
    <property type="entry name" value="FHY3/FAR1"/>
</dbReference>
<comment type="similarity">
    <text evidence="1">Belongs to the FHY3/FAR1 family.</text>
</comment>
<keyword evidence="1" id="KW-0479">Metal-binding</keyword>
<name>A0A7J7M6B0_9MAGN</name>
<comment type="caution">
    <text evidence="3">The sequence shown here is derived from an EMBL/GenBank/DDBJ whole genome shotgun (WGS) entry which is preliminary data.</text>
</comment>
<keyword evidence="1" id="KW-0539">Nucleus</keyword>
<feature type="non-terminal residue" evidence="3">
    <location>
        <position position="1"/>
    </location>
</feature>
<keyword evidence="1" id="KW-0862">Zinc</keyword>
<evidence type="ECO:0000256" key="1">
    <source>
        <dbReference type="RuleBase" id="RU367018"/>
    </source>
</evidence>
<dbReference type="GO" id="GO:0005634">
    <property type="term" value="C:nucleus"/>
    <property type="evidence" value="ECO:0007669"/>
    <property type="project" value="UniProtKB-SubCell"/>
</dbReference>